<evidence type="ECO:0000313" key="1">
    <source>
        <dbReference type="EMBL" id="CAB1433022.1"/>
    </source>
</evidence>
<protein>
    <submittedName>
        <fullName evidence="1">Uncharacterized protein</fullName>
    </submittedName>
</protein>
<sequence>MRLLPQRKPQCIRSTPALAFIGLAKVVRLIALSAEQHRSHTVDQQAIAAAAKKSLSARPFLGGGACDEGPMDGRPLSAPVGPCTPLQAQVCPCRPLSAPVGPCTPLQAQVCPCRPLSAPVGPCTPLYAPLGPYRPKYAPVGPCRPPYAPL</sequence>
<dbReference type="AlphaFoldDB" id="A0A9N7YMY2"/>
<proteinExistence type="predicted"/>
<evidence type="ECO:0000313" key="2">
    <source>
        <dbReference type="Proteomes" id="UP001153269"/>
    </source>
</evidence>
<organism evidence="1 2">
    <name type="scientific">Pleuronectes platessa</name>
    <name type="common">European plaice</name>
    <dbReference type="NCBI Taxonomy" id="8262"/>
    <lineage>
        <taxon>Eukaryota</taxon>
        <taxon>Metazoa</taxon>
        <taxon>Chordata</taxon>
        <taxon>Craniata</taxon>
        <taxon>Vertebrata</taxon>
        <taxon>Euteleostomi</taxon>
        <taxon>Actinopterygii</taxon>
        <taxon>Neopterygii</taxon>
        <taxon>Teleostei</taxon>
        <taxon>Neoteleostei</taxon>
        <taxon>Acanthomorphata</taxon>
        <taxon>Carangaria</taxon>
        <taxon>Pleuronectiformes</taxon>
        <taxon>Pleuronectoidei</taxon>
        <taxon>Pleuronectidae</taxon>
        <taxon>Pleuronectes</taxon>
    </lineage>
</organism>
<reference evidence="1" key="1">
    <citation type="submission" date="2020-03" db="EMBL/GenBank/DDBJ databases">
        <authorList>
            <person name="Weist P."/>
        </authorList>
    </citation>
    <scope>NUCLEOTIDE SEQUENCE</scope>
</reference>
<dbReference type="Proteomes" id="UP001153269">
    <property type="component" value="Unassembled WGS sequence"/>
</dbReference>
<name>A0A9N7YMY2_PLEPL</name>
<gene>
    <name evidence="1" type="ORF">PLEPLA_LOCUS21110</name>
</gene>
<comment type="caution">
    <text evidence="1">The sequence shown here is derived from an EMBL/GenBank/DDBJ whole genome shotgun (WGS) entry which is preliminary data.</text>
</comment>
<accession>A0A9N7YMY2</accession>
<keyword evidence="2" id="KW-1185">Reference proteome</keyword>
<dbReference type="EMBL" id="CADEAL010001508">
    <property type="protein sequence ID" value="CAB1433022.1"/>
    <property type="molecule type" value="Genomic_DNA"/>
</dbReference>